<evidence type="ECO:0000256" key="1">
    <source>
        <dbReference type="SAM" id="MobiDB-lite"/>
    </source>
</evidence>
<evidence type="ECO:0000313" key="4">
    <source>
        <dbReference type="Proteomes" id="UP000001235"/>
    </source>
</evidence>
<dbReference type="AlphaFoldDB" id="D9SK16"/>
<dbReference type="OrthoDB" id="174989at2"/>
<name>D9SK16_GALCS</name>
<dbReference type="EMBL" id="CP002159">
    <property type="protein sequence ID" value="ADL56428.1"/>
    <property type="molecule type" value="Genomic_DNA"/>
</dbReference>
<feature type="compositionally biased region" description="Basic and acidic residues" evidence="1">
    <location>
        <begin position="131"/>
        <end position="142"/>
    </location>
</feature>
<dbReference type="STRING" id="395494.Galf_2428"/>
<keyword evidence="2" id="KW-0732">Signal</keyword>
<dbReference type="KEGG" id="gca:Galf_2428"/>
<feature type="signal peptide" evidence="2">
    <location>
        <begin position="1"/>
        <end position="23"/>
    </location>
</feature>
<protein>
    <recommendedName>
        <fullName evidence="5">Tetratricopeptide repeat protein</fullName>
    </recommendedName>
</protein>
<dbReference type="Pfam" id="PF14559">
    <property type="entry name" value="TPR_19"/>
    <property type="match status" value="1"/>
</dbReference>
<proteinExistence type="predicted"/>
<accession>D9SK16</accession>
<evidence type="ECO:0000313" key="3">
    <source>
        <dbReference type="EMBL" id="ADL56428.1"/>
    </source>
</evidence>
<organism evidence="3 4">
    <name type="scientific">Gallionella capsiferriformans (strain ES-2)</name>
    <name type="common">Gallionella ferruginea capsiferriformans (strain ES-2)</name>
    <dbReference type="NCBI Taxonomy" id="395494"/>
    <lineage>
        <taxon>Bacteria</taxon>
        <taxon>Pseudomonadati</taxon>
        <taxon>Pseudomonadota</taxon>
        <taxon>Betaproteobacteria</taxon>
        <taxon>Nitrosomonadales</taxon>
        <taxon>Gallionellaceae</taxon>
        <taxon>Gallionella</taxon>
    </lineage>
</organism>
<dbReference type="eggNOG" id="COG0457">
    <property type="taxonomic scope" value="Bacteria"/>
</dbReference>
<dbReference type="RefSeq" id="WP_013294348.1">
    <property type="nucleotide sequence ID" value="NC_014394.1"/>
</dbReference>
<dbReference type="InterPro" id="IPR011990">
    <property type="entry name" value="TPR-like_helical_dom_sf"/>
</dbReference>
<dbReference type="Gene3D" id="1.25.40.10">
    <property type="entry name" value="Tetratricopeptide repeat domain"/>
    <property type="match status" value="1"/>
</dbReference>
<sequence length="379" mass="41143" precursor="true">MFSYKIIGVALFISSVSLSPVQAEEGGALQINETPSDIELQARAKYWDSHGRADLAEKERSRIRRVAAVSVGSVVVVKAASPVVVAAPPVAESRPPVVLVTPLSQSQLGVQAQPDTVKSVDKAQYWESRGRSDLAQKARGEPKVLPAAPPPPIQARVVTFAANSPEAVSVPLAKPTRQEQTDSAQYWESRGRSDLAAQIRQKLATSAPASNGVRVREPVNPVSADNQARSALEDSLLKNPNSLKSRLDLAQLYQGAGEFSRARVQIDSVLLSAPDSPAALLASAQLYAEQHLWMETMHTLERISPVSRTPEMARLQKTSWAHLQLDRADALIRQGKHADAELLLRQVAVELAINVSPAQTAEPPPLWKSTSTSTRKRRR</sequence>
<feature type="region of interest" description="Disordered" evidence="1">
    <location>
        <begin position="131"/>
        <end position="150"/>
    </location>
</feature>
<reference evidence="3 4" key="1">
    <citation type="submission" date="2010-08" db="EMBL/GenBank/DDBJ databases">
        <title>Complete sequence of Gallionella capsiferriformans ES-2.</title>
        <authorList>
            <consortium name="US DOE Joint Genome Institute"/>
            <person name="Lucas S."/>
            <person name="Copeland A."/>
            <person name="Lapidus A."/>
            <person name="Cheng J.-F."/>
            <person name="Bruce D."/>
            <person name="Goodwin L."/>
            <person name="Pitluck S."/>
            <person name="Chertkov O."/>
            <person name="Davenport K.W."/>
            <person name="Detter J.C."/>
            <person name="Han C."/>
            <person name="Tapia R."/>
            <person name="Land M."/>
            <person name="Hauser L."/>
            <person name="Chang Y.-J."/>
            <person name="Jeffries C."/>
            <person name="Kyrpides N."/>
            <person name="Ivanova N."/>
            <person name="Mikhailova N."/>
            <person name="Shelobolina E.S."/>
            <person name="Picardal F."/>
            <person name="Roden E."/>
            <person name="Emerson D."/>
            <person name="Woyke T."/>
        </authorList>
    </citation>
    <scope>NUCLEOTIDE SEQUENCE [LARGE SCALE GENOMIC DNA]</scope>
    <source>
        <strain evidence="3 4">ES-2</strain>
    </source>
</reference>
<dbReference type="HOGENOM" id="CLU_729113_0_0_4"/>
<gene>
    <name evidence="3" type="ordered locus">Galf_2428</name>
</gene>
<dbReference type="SUPFAM" id="SSF48452">
    <property type="entry name" value="TPR-like"/>
    <property type="match status" value="1"/>
</dbReference>
<evidence type="ECO:0000256" key="2">
    <source>
        <dbReference type="SAM" id="SignalP"/>
    </source>
</evidence>
<feature type="chain" id="PRO_5003128180" description="Tetratricopeptide repeat protein" evidence="2">
    <location>
        <begin position="24"/>
        <end position="379"/>
    </location>
</feature>
<feature type="region of interest" description="Disordered" evidence="1">
    <location>
        <begin position="359"/>
        <end position="379"/>
    </location>
</feature>
<keyword evidence="4" id="KW-1185">Reference proteome</keyword>
<evidence type="ECO:0008006" key="5">
    <source>
        <dbReference type="Google" id="ProtNLM"/>
    </source>
</evidence>
<dbReference type="Proteomes" id="UP000001235">
    <property type="component" value="Chromosome"/>
</dbReference>